<keyword evidence="2" id="KW-1185">Reference proteome</keyword>
<evidence type="ECO:0000313" key="1">
    <source>
        <dbReference type="EMBL" id="KRY85316.1"/>
    </source>
</evidence>
<dbReference type="AlphaFoldDB" id="A0A0V1FGZ9"/>
<reference evidence="1 2" key="1">
    <citation type="submission" date="2015-01" db="EMBL/GenBank/DDBJ databases">
        <title>Evolution of Trichinella species and genotypes.</title>
        <authorList>
            <person name="Korhonen P.K."/>
            <person name="Edoardo P."/>
            <person name="Giuseppe L.R."/>
            <person name="Gasser R.B."/>
        </authorList>
    </citation>
    <scope>NUCLEOTIDE SEQUENCE [LARGE SCALE GENOMIC DNA]</scope>
    <source>
        <strain evidence="1">ISS470</strain>
    </source>
</reference>
<evidence type="ECO:0000313" key="2">
    <source>
        <dbReference type="Proteomes" id="UP000054995"/>
    </source>
</evidence>
<accession>A0A0V1FGZ9</accession>
<comment type="caution">
    <text evidence="1">The sequence shown here is derived from an EMBL/GenBank/DDBJ whole genome shotgun (WGS) entry which is preliminary data.</text>
</comment>
<protein>
    <submittedName>
        <fullName evidence="1">Uncharacterized protein</fullName>
    </submittedName>
</protein>
<organism evidence="1 2">
    <name type="scientific">Trichinella pseudospiralis</name>
    <name type="common">Parasitic roundworm</name>
    <dbReference type="NCBI Taxonomy" id="6337"/>
    <lineage>
        <taxon>Eukaryota</taxon>
        <taxon>Metazoa</taxon>
        <taxon>Ecdysozoa</taxon>
        <taxon>Nematoda</taxon>
        <taxon>Enoplea</taxon>
        <taxon>Dorylaimia</taxon>
        <taxon>Trichinellida</taxon>
        <taxon>Trichinellidae</taxon>
        <taxon>Trichinella</taxon>
    </lineage>
</organism>
<proteinExistence type="predicted"/>
<gene>
    <name evidence="1" type="ORF">T4D_20</name>
</gene>
<dbReference type="EMBL" id="JYDT01000093">
    <property type="protein sequence ID" value="KRY85316.1"/>
    <property type="molecule type" value="Genomic_DNA"/>
</dbReference>
<name>A0A0V1FGZ9_TRIPS</name>
<sequence length="77" mass="9264">MTTSWRRKKKKKKKMKKKMMMMREYNDKASRDNYWPSHCQLRMRKCKNCVSTARRTVCDGVHKRRGAANSQLSLLII</sequence>
<dbReference type="Proteomes" id="UP000054995">
    <property type="component" value="Unassembled WGS sequence"/>
</dbReference>